<comment type="caution">
    <text evidence="1">The sequence shown here is derived from an EMBL/GenBank/DDBJ whole genome shotgun (WGS) entry which is preliminary data.</text>
</comment>
<proteinExistence type="predicted"/>
<dbReference type="EMBL" id="QGKX02001521">
    <property type="protein sequence ID" value="KAF3511811.1"/>
    <property type="molecule type" value="Genomic_DNA"/>
</dbReference>
<protein>
    <submittedName>
        <fullName evidence="1">Uncharacterized protein</fullName>
    </submittedName>
</protein>
<evidence type="ECO:0000313" key="2">
    <source>
        <dbReference type="Proteomes" id="UP000712600"/>
    </source>
</evidence>
<gene>
    <name evidence="1" type="ORF">F2Q69_00007014</name>
</gene>
<name>A0A8S9PCB2_BRACR</name>
<reference evidence="1" key="1">
    <citation type="submission" date="2019-12" db="EMBL/GenBank/DDBJ databases">
        <title>Genome sequencing and annotation of Brassica cretica.</title>
        <authorList>
            <person name="Studholme D.J."/>
            <person name="Sarris P."/>
        </authorList>
    </citation>
    <scope>NUCLEOTIDE SEQUENCE</scope>
    <source>
        <strain evidence="1">PFS-109/04</strain>
        <tissue evidence="1">Leaf</tissue>
    </source>
</reference>
<evidence type="ECO:0000313" key="1">
    <source>
        <dbReference type="EMBL" id="KAF3511811.1"/>
    </source>
</evidence>
<accession>A0A8S9PCB2</accession>
<organism evidence="1 2">
    <name type="scientific">Brassica cretica</name>
    <name type="common">Mustard</name>
    <dbReference type="NCBI Taxonomy" id="69181"/>
    <lineage>
        <taxon>Eukaryota</taxon>
        <taxon>Viridiplantae</taxon>
        <taxon>Streptophyta</taxon>
        <taxon>Embryophyta</taxon>
        <taxon>Tracheophyta</taxon>
        <taxon>Spermatophyta</taxon>
        <taxon>Magnoliopsida</taxon>
        <taxon>eudicotyledons</taxon>
        <taxon>Gunneridae</taxon>
        <taxon>Pentapetalae</taxon>
        <taxon>rosids</taxon>
        <taxon>malvids</taxon>
        <taxon>Brassicales</taxon>
        <taxon>Brassicaceae</taxon>
        <taxon>Brassiceae</taxon>
        <taxon>Brassica</taxon>
    </lineage>
</organism>
<dbReference type="Proteomes" id="UP000712600">
    <property type="component" value="Unassembled WGS sequence"/>
</dbReference>
<dbReference type="AlphaFoldDB" id="A0A8S9PCB2"/>
<sequence>MIEDPMYVLLSFLGLSEEHPQPMGKVSLLSFLGLSEEHPQPMGKVSLLKWLVQGNPENSLSEAIHLLLIDSPFEMLRNLFLSSPQGSPLRILINLHRLQCIIRKLFGVVCNLRTPCESEFSWSRMLQLPLSIDVENLMSIDVRPSPSVDVRSLASVDTNVNRQNSWIFRPGNLPLEASRP</sequence>